<accession>A0ACB7XBI9</accession>
<dbReference type="Proteomes" id="UP000828048">
    <property type="component" value="Chromosome 6"/>
</dbReference>
<evidence type="ECO:0000313" key="2">
    <source>
        <dbReference type="Proteomes" id="UP000828048"/>
    </source>
</evidence>
<name>A0ACB7XBI9_9ERIC</name>
<protein>
    <submittedName>
        <fullName evidence="1">Uncharacterized protein</fullName>
    </submittedName>
</protein>
<evidence type="ECO:0000313" key="1">
    <source>
        <dbReference type="EMBL" id="KAH7838128.1"/>
    </source>
</evidence>
<organism evidence="1 2">
    <name type="scientific">Vaccinium darrowii</name>
    <dbReference type="NCBI Taxonomy" id="229202"/>
    <lineage>
        <taxon>Eukaryota</taxon>
        <taxon>Viridiplantae</taxon>
        <taxon>Streptophyta</taxon>
        <taxon>Embryophyta</taxon>
        <taxon>Tracheophyta</taxon>
        <taxon>Spermatophyta</taxon>
        <taxon>Magnoliopsida</taxon>
        <taxon>eudicotyledons</taxon>
        <taxon>Gunneridae</taxon>
        <taxon>Pentapetalae</taxon>
        <taxon>asterids</taxon>
        <taxon>Ericales</taxon>
        <taxon>Ericaceae</taxon>
        <taxon>Vaccinioideae</taxon>
        <taxon>Vaccinieae</taxon>
        <taxon>Vaccinium</taxon>
    </lineage>
</organism>
<comment type="caution">
    <text evidence="1">The sequence shown here is derived from an EMBL/GenBank/DDBJ whole genome shotgun (WGS) entry which is preliminary data.</text>
</comment>
<reference evidence="1 2" key="1">
    <citation type="journal article" date="2021" name="Hortic Res">
        <title>High-quality reference genome and annotation aids understanding of berry development for evergreen blueberry (Vaccinium darrowii).</title>
        <authorList>
            <person name="Yu J."/>
            <person name="Hulse-Kemp A.M."/>
            <person name="Babiker E."/>
            <person name="Staton M."/>
        </authorList>
    </citation>
    <scope>NUCLEOTIDE SEQUENCE [LARGE SCALE GENOMIC DNA]</scope>
    <source>
        <strain evidence="2">cv. NJ 8807/NJ 8810</strain>
        <tissue evidence="1">Young leaf</tissue>
    </source>
</reference>
<dbReference type="EMBL" id="CM037156">
    <property type="protein sequence ID" value="KAH7838128.1"/>
    <property type="molecule type" value="Genomic_DNA"/>
</dbReference>
<keyword evidence="2" id="KW-1185">Reference proteome</keyword>
<sequence length="83" mass="9033">MDSSNNQPSNEEDATAPPRDSKCKKRKGRGSTTLPEITKNRSAGVKIVVEYDDDGNPIGKDGSKFVSYLGVLARTMVPIVHEK</sequence>
<proteinExistence type="predicted"/>
<gene>
    <name evidence="1" type="ORF">Vadar_022380</name>
</gene>